<evidence type="ECO:0000256" key="2">
    <source>
        <dbReference type="ARBA" id="ARBA00022898"/>
    </source>
</evidence>
<reference evidence="3" key="1">
    <citation type="submission" date="2018-05" db="EMBL/GenBank/DDBJ databases">
        <authorList>
            <person name="Lanie J.A."/>
            <person name="Ng W.-L."/>
            <person name="Kazmierczak K.M."/>
            <person name="Andrzejewski T.M."/>
            <person name="Davidsen T.M."/>
            <person name="Wayne K.J."/>
            <person name="Tettelin H."/>
            <person name="Glass J.I."/>
            <person name="Rusch D."/>
            <person name="Podicherti R."/>
            <person name="Tsui H.-C.T."/>
            <person name="Winkler M.E."/>
        </authorList>
    </citation>
    <scope>NUCLEOTIDE SEQUENCE</scope>
</reference>
<dbReference type="PANTHER" id="PTHR11986">
    <property type="entry name" value="AMINOTRANSFERASE CLASS III"/>
    <property type="match status" value="1"/>
</dbReference>
<comment type="cofactor">
    <cofactor evidence="1">
        <name>pyridoxal 5'-phosphate</name>
        <dbReference type="ChEBI" id="CHEBI:597326"/>
    </cofactor>
</comment>
<dbReference type="GO" id="GO:0030170">
    <property type="term" value="F:pyridoxal phosphate binding"/>
    <property type="evidence" value="ECO:0007669"/>
    <property type="project" value="InterPro"/>
</dbReference>
<dbReference type="AlphaFoldDB" id="A0A381SM96"/>
<dbReference type="InterPro" id="IPR005814">
    <property type="entry name" value="Aminotrans_3"/>
</dbReference>
<evidence type="ECO:0000313" key="3">
    <source>
        <dbReference type="EMBL" id="SVA04451.1"/>
    </source>
</evidence>
<dbReference type="InterPro" id="IPR015421">
    <property type="entry name" value="PyrdxlP-dep_Trfase_major"/>
</dbReference>
<proteinExistence type="predicted"/>
<dbReference type="InterPro" id="IPR015422">
    <property type="entry name" value="PyrdxlP-dep_Trfase_small"/>
</dbReference>
<accession>A0A381SM96</accession>
<name>A0A381SM96_9ZZZZ</name>
<dbReference type="Gene3D" id="3.40.640.10">
    <property type="entry name" value="Type I PLP-dependent aspartate aminotransferase-like (Major domain)"/>
    <property type="match status" value="1"/>
</dbReference>
<dbReference type="InterPro" id="IPR050103">
    <property type="entry name" value="Class-III_PLP-dep_AT"/>
</dbReference>
<feature type="non-terminal residue" evidence="3">
    <location>
        <position position="159"/>
    </location>
</feature>
<dbReference type="PANTHER" id="PTHR11986:SF113">
    <property type="entry name" value="SUCCINYLORNITHINE TRANSAMINASE"/>
    <property type="match status" value="1"/>
</dbReference>
<dbReference type="Gene3D" id="3.90.1150.10">
    <property type="entry name" value="Aspartate Aminotransferase, domain 1"/>
    <property type="match status" value="1"/>
</dbReference>
<sequence length="159" mass="17932">MSNNLMNTYDRYQISFKRGQGAWLEDFDGNKYLDFASGIAVNILGHNHQRLNNALKERVDGLWHVSNLYKIPEQEELSKRLCNISFADKAFFCNSGAEAVEGAIKVARRYHFSKGNKKRNDIITFEGSFHGRTLGTLAASSNKKHIEGFGPMPEGFVSI</sequence>
<protein>
    <recommendedName>
        <fullName evidence="4">Acetylornithine transaminase</fullName>
    </recommendedName>
</protein>
<dbReference type="GO" id="GO:0042802">
    <property type="term" value="F:identical protein binding"/>
    <property type="evidence" value="ECO:0007669"/>
    <property type="project" value="TreeGrafter"/>
</dbReference>
<dbReference type="Pfam" id="PF00202">
    <property type="entry name" value="Aminotran_3"/>
    <property type="match status" value="1"/>
</dbReference>
<gene>
    <name evidence="3" type="ORF">METZ01_LOCUS57305</name>
</gene>
<keyword evidence="2" id="KW-0663">Pyridoxal phosphate</keyword>
<evidence type="ECO:0000256" key="1">
    <source>
        <dbReference type="ARBA" id="ARBA00001933"/>
    </source>
</evidence>
<organism evidence="3">
    <name type="scientific">marine metagenome</name>
    <dbReference type="NCBI Taxonomy" id="408172"/>
    <lineage>
        <taxon>unclassified sequences</taxon>
        <taxon>metagenomes</taxon>
        <taxon>ecological metagenomes</taxon>
    </lineage>
</organism>
<dbReference type="EMBL" id="UINC01003226">
    <property type="protein sequence ID" value="SVA04451.1"/>
    <property type="molecule type" value="Genomic_DNA"/>
</dbReference>
<dbReference type="InterPro" id="IPR015424">
    <property type="entry name" value="PyrdxlP-dep_Trfase"/>
</dbReference>
<evidence type="ECO:0008006" key="4">
    <source>
        <dbReference type="Google" id="ProtNLM"/>
    </source>
</evidence>
<dbReference type="GO" id="GO:0008483">
    <property type="term" value="F:transaminase activity"/>
    <property type="evidence" value="ECO:0007669"/>
    <property type="project" value="InterPro"/>
</dbReference>
<dbReference type="SUPFAM" id="SSF53383">
    <property type="entry name" value="PLP-dependent transferases"/>
    <property type="match status" value="1"/>
</dbReference>